<dbReference type="PANTHER" id="PTHR47331">
    <property type="entry name" value="PHD-TYPE DOMAIN-CONTAINING PROTEIN"/>
    <property type="match status" value="1"/>
</dbReference>
<organism evidence="1 2">
    <name type="scientific">Araneus ventricosus</name>
    <name type="common">Orbweaver spider</name>
    <name type="synonym">Epeira ventricosa</name>
    <dbReference type="NCBI Taxonomy" id="182803"/>
    <lineage>
        <taxon>Eukaryota</taxon>
        <taxon>Metazoa</taxon>
        <taxon>Ecdysozoa</taxon>
        <taxon>Arthropoda</taxon>
        <taxon>Chelicerata</taxon>
        <taxon>Arachnida</taxon>
        <taxon>Araneae</taxon>
        <taxon>Araneomorphae</taxon>
        <taxon>Entelegynae</taxon>
        <taxon>Araneoidea</taxon>
        <taxon>Araneidae</taxon>
        <taxon>Araneus</taxon>
    </lineage>
</organism>
<gene>
    <name evidence="1" type="ORF">AVEN_133346_1</name>
</gene>
<comment type="caution">
    <text evidence="1">The sequence shown here is derived from an EMBL/GenBank/DDBJ whole genome shotgun (WGS) entry which is preliminary data.</text>
</comment>
<dbReference type="SUPFAM" id="SSF56672">
    <property type="entry name" value="DNA/RNA polymerases"/>
    <property type="match status" value="1"/>
</dbReference>
<name>A0A4Y2DJU7_ARAVE</name>
<evidence type="ECO:0000313" key="2">
    <source>
        <dbReference type="Proteomes" id="UP000499080"/>
    </source>
</evidence>
<dbReference type="OrthoDB" id="8045623at2759"/>
<protein>
    <submittedName>
        <fullName evidence="1">Uncharacterized protein</fullName>
    </submittedName>
</protein>
<proteinExistence type="predicted"/>
<reference evidence="1 2" key="1">
    <citation type="journal article" date="2019" name="Sci. Rep.">
        <title>Orb-weaving spider Araneus ventricosus genome elucidates the spidroin gene catalogue.</title>
        <authorList>
            <person name="Kono N."/>
            <person name="Nakamura H."/>
            <person name="Ohtoshi R."/>
            <person name="Moran D.A.P."/>
            <person name="Shinohara A."/>
            <person name="Yoshida Y."/>
            <person name="Fujiwara M."/>
            <person name="Mori M."/>
            <person name="Tomita M."/>
            <person name="Arakawa K."/>
        </authorList>
    </citation>
    <scope>NUCLEOTIDE SEQUENCE [LARGE SCALE GENOMIC DNA]</scope>
</reference>
<evidence type="ECO:0000313" key="1">
    <source>
        <dbReference type="EMBL" id="GBM17090.1"/>
    </source>
</evidence>
<keyword evidence="2" id="KW-1185">Reference proteome</keyword>
<accession>A0A4Y2DJU7</accession>
<dbReference type="PANTHER" id="PTHR47331:SF5">
    <property type="entry name" value="RIBONUCLEASE H"/>
    <property type="match status" value="1"/>
</dbReference>
<dbReference type="EMBL" id="BGPR01000382">
    <property type="protein sequence ID" value="GBM17090.1"/>
    <property type="molecule type" value="Genomic_DNA"/>
</dbReference>
<sequence length="238" mass="27880">MVYAGANSGIQKLVIGHVQVGVDLKRFGELASITNDVMAFFFVDMYAETVNRTETGRDVETLPFKSRPELRSTETWALKCFYNLEGKFDRYPIFKIQYSEFTRDYLVLNHMALIPDSEVLNPRRYYLPHHWVRKDDSTTTKLRVVFNASATGSESQSLNDYLENGPKLQMDLMKLLLKFRVYPIYLTGDLEKMYRLILVKEDQVYYQRIFWRFSSTEPVSNSDIRQNMCTFLGHENIS</sequence>
<dbReference type="Proteomes" id="UP000499080">
    <property type="component" value="Unassembled WGS sequence"/>
</dbReference>
<dbReference type="GO" id="GO:0071897">
    <property type="term" value="P:DNA biosynthetic process"/>
    <property type="evidence" value="ECO:0007669"/>
    <property type="project" value="UniProtKB-ARBA"/>
</dbReference>
<dbReference type="InterPro" id="IPR043502">
    <property type="entry name" value="DNA/RNA_pol_sf"/>
</dbReference>
<dbReference type="AlphaFoldDB" id="A0A4Y2DJU7"/>